<dbReference type="GO" id="GO:0005829">
    <property type="term" value="C:cytosol"/>
    <property type="evidence" value="ECO:0007669"/>
    <property type="project" value="TreeGrafter"/>
</dbReference>
<feature type="domain" description="GHMP kinase N-terminal" evidence="5">
    <location>
        <begin position="84"/>
        <end position="168"/>
    </location>
</feature>
<dbReference type="RefSeq" id="WP_072850610.1">
    <property type="nucleotide sequence ID" value="NZ_FRAH01000022.1"/>
</dbReference>
<dbReference type="PRINTS" id="PR00959">
    <property type="entry name" value="MEVGALKINASE"/>
</dbReference>
<evidence type="ECO:0000313" key="6">
    <source>
        <dbReference type="EMBL" id="SHK29609.1"/>
    </source>
</evidence>
<evidence type="ECO:0000259" key="5">
    <source>
        <dbReference type="Pfam" id="PF00288"/>
    </source>
</evidence>
<keyword evidence="4" id="KW-0067">ATP-binding</keyword>
<dbReference type="Gene3D" id="3.30.70.890">
    <property type="entry name" value="GHMP kinase, C-terminal domain"/>
    <property type="match status" value="1"/>
</dbReference>
<accession>A0A1M6RAW4</accession>
<keyword evidence="7" id="KW-1185">Reference proteome</keyword>
<dbReference type="GO" id="GO:0005524">
    <property type="term" value="F:ATP binding"/>
    <property type="evidence" value="ECO:0007669"/>
    <property type="project" value="UniProtKB-KW"/>
</dbReference>
<keyword evidence="3 6" id="KW-0418">Kinase</keyword>
<dbReference type="PANTHER" id="PTHR10457">
    <property type="entry name" value="MEVALONATE KINASE/GALACTOKINASE"/>
    <property type="match status" value="1"/>
</dbReference>
<dbReference type="InterPro" id="IPR020568">
    <property type="entry name" value="Ribosomal_Su5_D2-typ_SF"/>
</dbReference>
<organism evidence="6 7">
    <name type="scientific">Anaerotignum lactatifermentans DSM 14214</name>
    <dbReference type="NCBI Taxonomy" id="1121323"/>
    <lineage>
        <taxon>Bacteria</taxon>
        <taxon>Bacillati</taxon>
        <taxon>Bacillota</taxon>
        <taxon>Clostridia</taxon>
        <taxon>Lachnospirales</taxon>
        <taxon>Anaerotignaceae</taxon>
        <taxon>Anaerotignum</taxon>
    </lineage>
</organism>
<dbReference type="SUPFAM" id="SSF54211">
    <property type="entry name" value="Ribosomal protein S5 domain 2-like"/>
    <property type="match status" value="1"/>
</dbReference>
<evidence type="ECO:0000256" key="3">
    <source>
        <dbReference type="ARBA" id="ARBA00022777"/>
    </source>
</evidence>
<evidence type="ECO:0000256" key="2">
    <source>
        <dbReference type="ARBA" id="ARBA00022741"/>
    </source>
</evidence>
<dbReference type="OrthoDB" id="9803871at2"/>
<dbReference type="GO" id="GO:0004335">
    <property type="term" value="F:galactokinase activity"/>
    <property type="evidence" value="ECO:0007669"/>
    <property type="project" value="TreeGrafter"/>
</dbReference>
<dbReference type="Pfam" id="PF00288">
    <property type="entry name" value="GHMP_kinases_N"/>
    <property type="match status" value="1"/>
</dbReference>
<dbReference type="EMBL" id="FRAH01000022">
    <property type="protein sequence ID" value="SHK29609.1"/>
    <property type="molecule type" value="Genomic_DNA"/>
</dbReference>
<dbReference type="PANTHER" id="PTHR10457:SF7">
    <property type="entry name" value="GALACTOKINASE-RELATED"/>
    <property type="match status" value="1"/>
</dbReference>
<dbReference type="Proteomes" id="UP000183975">
    <property type="component" value="Unassembled WGS sequence"/>
</dbReference>
<reference evidence="6 7" key="1">
    <citation type="submission" date="2016-11" db="EMBL/GenBank/DDBJ databases">
        <authorList>
            <person name="Jaros S."/>
            <person name="Januszkiewicz K."/>
            <person name="Wedrychowicz H."/>
        </authorList>
    </citation>
    <scope>NUCLEOTIDE SEQUENCE [LARGE SCALE GENOMIC DNA]</scope>
    <source>
        <strain evidence="6 7">DSM 14214</strain>
    </source>
</reference>
<keyword evidence="3 6" id="KW-0808">Transferase</keyword>
<evidence type="ECO:0000256" key="1">
    <source>
        <dbReference type="ARBA" id="ARBA00006566"/>
    </source>
</evidence>
<sequence length="397" mass="44287">MDNKVEVFVPGRLCILGEHSDWAAGYRAINSEIEKGYAIVAGINLGIYLRGYKNEGFYYEYDDKKLCLSYDELLIRNDKDFFEYVVASAKVMQSKYKVSGVKIICDKMTLPMKKGLASSAAICVAVIRVYNLLFDLKLSVEAEMELAYEAEISTGSKCGKLDQICAYGQGLRKVIFDSDKIEISSLYTNSNLQFILVNLQGKKDTKKILSDLNSEFVKEMNTNEGRLISSLGVFNSSCVNEATQKLVDNDILGFGQIMNKFQENFELNVACYSEELRAPKLHGLIEYSRGIKGVIACKGIGSQGDGMAQILLDCGSQVEEIMQGIRDTLDMECYSFKTGQIDLNVIIPITGIGTRMYPSTTIIDKAIFPAIDSGNVYPVLSMILRELYFSKQIKMLI</sequence>
<dbReference type="InterPro" id="IPR036554">
    <property type="entry name" value="GHMP_kinase_C_sf"/>
</dbReference>
<gene>
    <name evidence="6" type="ORF">SAMN02745138_01501</name>
</gene>
<dbReference type="InterPro" id="IPR006204">
    <property type="entry name" value="GHMP_kinase_N_dom"/>
</dbReference>
<keyword evidence="2" id="KW-0547">Nucleotide-binding</keyword>
<comment type="similarity">
    <text evidence="1">Belongs to the GHMP kinase family. GalK subfamily.</text>
</comment>
<proteinExistence type="inferred from homology"/>
<protein>
    <submittedName>
        <fullName evidence="6">Galactokinase</fullName>
    </submittedName>
</protein>
<name>A0A1M6RAW4_9FIRM</name>
<dbReference type="InterPro" id="IPR014721">
    <property type="entry name" value="Ribsml_uS5_D2-typ_fold_subgr"/>
</dbReference>
<dbReference type="SUPFAM" id="SSF55060">
    <property type="entry name" value="GHMP Kinase, C-terminal domain"/>
    <property type="match status" value="1"/>
</dbReference>
<dbReference type="GO" id="GO:0006012">
    <property type="term" value="P:galactose metabolic process"/>
    <property type="evidence" value="ECO:0007669"/>
    <property type="project" value="TreeGrafter"/>
</dbReference>
<dbReference type="AlphaFoldDB" id="A0A1M6RAW4"/>
<dbReference type="Gene3D" id="3.30.230.10">
    <property type="match status" value="1"/>
</dbReference>
<evidence type="ECO:0000256" key="4">
    <source>
        <dbReference type="ARBA" id="ARBA00022840"/>
    </source>
</evidence>
<evidence type="ECO:0000313" key="7">
    <source>
        <dbReference type="Proteomes" id="UP000183975"/>
    </source>
</evidence>